<comment type="caution">
    <text evidence="1">The sequence shown here is derived from an EMBL/GenBank/DDBJ whole genome shotgun (WGS) entry which is preliminary data.</text>
</comment>
<protein>
    <submittedName>
        <fullName evidence="1">Uncharacterized protein</fullName>
    </submittedName>
</protein>
<dbReference type="Proteomes" id="UP000635885">
    <property type="component" value="Unassembled WGS sequence"/>
</dbReference>
<dbReference type="EMBL" id="BMFD01000007">
    <property type="protein sequence ID" value="GGC43288.1"/>
    <property type="molecule type" value="Genomic_DNA"/>
</dbReference>
<evidence type="ECO:0000313" key="2">
    <source>
        <dbReference type="Proteomes" id="UP000635885"/>
    </source>
</evidence>
<evidence type="ECO:0000313" key="1">
    <source>
        <dbReference type="EMBL" id="GGC43288.1"/>
    </source>
</evidence>
<sequence length="55" mass="6236">MWKFRKSKGSELAESYKKGWELALKRLEKINPPEKWSAVGIIGVTSEKHCSTSQG</sequence>
<proteinExistence type="predicted"/>
<keyword evidence="2" id="KW-1185">Reference proteome</keyword>
<accession>A0ABQ1MUK6</accession>
<gene>
    <name evidence="1" type="ORF">GCM10010993_22250</name>
</gene>
<dbReference type="RefSeq" id="WP_188442850.1">
    <property type="nucleotide sequence ID" value="NZ_BMFD01000007.1"/>
</dbReference>
<organism evidence="1 2">
    <name type="scientific">Belliella aquatica</name>
    <dbReference type="NCBI Taxonomy" id="1323734"/>
    <lineage>
        <taxon>Bacteria</taxon>
        <taxon>Pseudomonadati</taxon>
        <taxon>Bacteroidota</taxon>
        <taxon>Cytophagia</taxon>
        <taxon>Cytophagales</taxon>
        <taxon>Cyclobacteriaceae</taxon>
        <taxon>Belliella</taxon>
    </lineage>
</organism>
<reference evidence="2" key="1">
    <citation type="journal article" date="2019" name="Int. J. Syst. Evol. Microbiol.">
        <title>The Global Catalogue of Microorganisms (GCM) 10K type strain sequencing project: providing services to taxonomists for standard genome sequencing and annotation.</title>
        <authorList>
            <consortium name="The Broad Institute Genomics Platform"/>
            <consortium name="The Broad Institute Genome Sequencing Center for Infectious Disease"/>
            <person name="Wu L."/>
            <person name="Ma J."/>
        </authorList>
    </citation>
    <scope>NUCLEOTIDE SEQUENCE [LARGE SCALE GENOMIC DNA]</scope>
    <source>
        <strain evidence="2">CGMCC 1.12479</strain>
    </source>
</reference>
<name>A0ABQ1MUK6_9BACT</name>